<organism evidence="2 3">
    <name type="scientific">Clostridium botulinum C/D str. DC5</name>
    <dbReference type="NCBI Taxonomy" id="1443128"/>
    <lineage>
        <taxon>Bacteria</taxon>
        <taxon>Bacillati</taxon>
        <taxon>Bacillota</taxon>
        <taxon>Clostridia</taxon>
        <taxon>Eubacteriales</taxon>
        <taxon>Clostridiaceae</taxon>
        <taxon>Clostridium</taxon>
    </lineage>
</organism>
<proteinExistence type="predicted"/>
<comment type="caution">
    <text evidence="2">The sequence shown here is derived from an EMBL/GenBank/DDBJ whole genome shotgun (WGS) entry which is preliminary data.</text>
</comment>
<keyword evidence="1" id="KW-0175">Coiled coil</keyword>
<dbReference type="Proteomes" id="UP000030014">
    <property type="component" value="Unassembled WGS sequence"/>
</dbReference>
<dbReference type="Gene3D" id="1.10.10.10">
    <property type="entry name" value="Winged helix-like DNA-binding domain superfamily/Winged helix DNA-binding domain"/>
    <property type="match status" value="1"/>
</dbReference>
<dbReference type="InterPro" id="IPR036388">
    <property type="entry name" value="WH-like_DNA-bd_sf"/>
</dbReference>
<dbReference type="EMBL" id="JDRY01000022">
    <property type="protein sequence ID" value="KGN00326.1"/>
    <property type="molecule type" value="Genomic_DNA"/>
</dbReference>
<sequence>MKDNNYRKTEGVLYNYTDIKTEIKNTEIDIQELKADYEGVSGVSYEERSAPTNKFNSSVENELLRKEKLIKKLTREKNSKQRLIDKIDNALDPLDETEKKIIEYRCIKGYSWAKVGVLLNIDGDYCGKIMRKALSKITSQIWIKEKFQ</sequence>
<gene>
    <name evidence="2" type="ORF">Z955_03865</name>
</gene>
<evidence type="ECO:0000256" key="1">
    <source>
        <dbReference type="SAM" id="Coils"/>
    </source>
</evidence>
<accession>A0A0A0IL84</accession>
<reference evidence="2 3" key="1">
    <citation type="submission" date="2014-01" db="EMBL/GenBank/DDBJ databases">
        <title>Plasmidome dynamics in the species complex Clostridium novyi sensu lato converts strains of independent lineages into distinctly different pathogens.</title>
        <authorList>
            <person name="Skarin H."/>
            <person name="Segerman B."/>
        </authorList>
    </citation>
    <scope>NUCLEOTIDE SEQUENCE [LARGE SCALE GENOMIC DNA]</scope>
    <source>
        <strain evidence="2 3">DC5</strain>
    </source>
</reference>
<evidence type="ECO:0000313" key="3">
    <source>
        <dbReference type="Proteomes" id="UP000030014"/>
    </source>
</evidence>
<protein>
    <submittedName>
        <fullName evidence="2">Siderophore-interacting protein</fullName>
    </submittedName>
</protein>
<dbReference type="InterPro" id="IPR013324">
    <property type="entry name" value="RNA_pol_sigma_r3/r4-like"/>
</dbReference>
<name>A0A0A0IL84_CLOBO</name>
<dbReference type="SUPFAM" id="SSF88659">
    <property type="entry name" value="Sigma3 and sigma4 domains of RNA polymerase sigma factors"/>
    <property type="match status" value="1"/>
</dbReference>
<feature type="coiled-coil region" evidence="1">
    <location>
        <begin position="16"/>
        <end position="90"/>
    </location>
</feature>
<dbReference type="RefSeq" id="WP_039259232.1">
    <property type="nucleotide sequence ID" value="NZ_JDRY01000022.1"/>
</dbReference>
<evidence type="ECO:0000313" key="2">
    <source>
        <dbReference type="EMBL" id="KGN00326.1"/>
    </source>
</evidence>
<dbReference type="AlphaFoldDB" id="A0A0A0IL84"/>